<keyword evidence="2" id="KW-0547">Nucleotide-binding</keyword>
<dbReference type="PANTHER" id="PTHR43776:SF5">
    <property type="entry name" value="ATPASE COMPONENT OF ABC-TYPE TRANSPORT SYSTEM"/>
    <property type="match status" value="1"/>
</dbReference>
<sequence>MLRAANLRFRYGKDRPWVLDGVDVEVAPGEVVGLHGPSGAGKSTLGRLLAGLLSPTSGTVEPTAARGPQPVQMVLQHPDQAMNPRWRISEVLAEADPRAEPDPALVSPTWLDRYPHELSGGELQRVNLARALLARPAYLVADEITASLDALTQARVWRLLVERARAGGIGVLAISHDLPLLEAVADRVVAFADLSPTGPAAPR</sequence>
<keyword evidence="3 5" id="KW-0067">ATP-binding</keyword>
<evidence type="ECO:0000259" key="4">
    <source>
        <dbReference type="PROSITE" id="PS50893"/>
    </source>
</evidence>
<reference evidence="6" key="1">
    <citation type="journal article" date="2019" name="Int. J. Syst. Evol. Microbiol.">
        <title>The Global Catalogue of Microorganisms (GCM) 10K type strain sequencing project: providing services to taxonomists for standard genome sequencing and annotation.</title>
        <authorList>
            <consortium name="The Broad Institute Genomics Platform"/>
            <consortium name="The Broad Institute Genome Sequencing Center for Infectious Disease"/>
            <person name="Wu L."/>
            <person name="Ma J."/>
        </authorList>
    </citation>
    <scope>NUCLEOTIDE SEQUENCE [LARGE SCALE GENOMIC DNA]</scope>
    <source>
        <strain evidence="6">CCUG 59778</strain>
    </source>
</reference>
<evidence type="ECO:0000256" key="3">
    <source>
        <dbReference type="ARBA" id="ARBA00022840"/>
    </source>
</evidence>
<organism evidence="5 6">
    <name type="scientific">Actinokineospora guangxiensis</name>
    <dbReference type="NCBI Taxonomy" id="1490288"/>
    <lineage>
        <taxon>Bacteria</taxon>
        <taxon>Bacillati</taxon>
        <taxon>Actinomycetota</taxon>
        <taxon>Actinomycetes</taxon>
        <taxon>Pseudonocardiales</taxon>
        <taxon>Pseudonocardiaceae</taxon>
        <taxon>Actinokineospora</taxon>
    </lineage>
</organism>
<proteinExistence type="predicted"/>
<dbReference type="InterPro" id="IPR017871">
    <property type="entry name" value="ABC_transporter-like_CS"/>
</dbReference>
<evidence type="ECO:0000256" key="2">
    <source>
        <dbReference type="ARBA" id="ARBA00022741"/>
    </source>
</evidence>
<name>A0ABW0EGJ4_9PSEU</name>
<dbReference type="PROSITE" id="PS00211">
    <property type="entry name" value="ABC_TRANSPORTER_1"/>
    <property type="match status" value="1"/>
</dbReference>
<evidence type="ECO:0000313" key="6">
    <source>
        <dbReference type="Proteomes" id="UP001596157"/>
    </source>
</evidence>
<comment type="caution">
    <text evidence="5">The sequence shown here is derived from an EMBL/GenBank/DDBJ whole genome shotgun (WGS) entry which is preliminary data.</text>
</comment>
<accession>A0ABW0EGJ4</accession>
<dbReference type="PANTHER" id="PTHR43776">
    <property type="entry name" value="TRANSPORT ATP-BINDING PROTEIN"/>
    <property type="match status" value="1"/>
</dbReference>
<keyword evidence="1" id="KW-0813">Transport</keyword>
<keyword evidence="6" id="KW-1185">Reference proteome</keyword>
<dbReference type="GO" id="GO:0005524">
    <property type="term" value="F:ATP binding"/>
    <property type="evidence" value="ECO:0007669"/>
    <property type="project" value="UniProtKB-KW"/>
</dbReference>
<dbReference type="InterPro" id="IPR050319">
    <property type="entry name" value="ABC_transp_ATP-bind"/>
</dbReference>
<dbReference type="InterPro" id="IPR003593">
    <property type="entry name" value="AAA+_ATPase"/>
</dbReference>
<dbReference type="SUPFAM" id="SSF52540">
    <property type="entry name" value="P-loop containing nucleoside triphosphate hydrolases"/>
    <property type="match status" value="1"/>
</dbReference>
<dbReference type="InterPro" id="IPR027417">
    <property type="entry name" value="P-loop_NTPase"/>
</dbReference>
<dbReference type="PROSITE" id="PS50893">
    <property type="entry name" value="ABC_TRANSPORTER_2"/>
    <property type="match status" value="1"/>
</dbReference>
<dbReference type="SMART" id="SM00382">
    <property type="entry name" value="AAA"/>
    <property type="match status" value="1"/>
</dbReference>
<dbReference type="Pfam" id="PF00005">
    <property type="entry name" value="ABC_tran"/>
    <property type="match status" value="1"/>
</dbReference>
<dbReference type="Gene3D" id="3.40.50.300">
    <property type="entry name" value="P-loop containing nucleotide triphosphate hydrolases"/>
    <property type="match status" value="1"/>
</dbReference>
<gene>
    <name evidence="5" type="ORF">ACFPM7_05400</name>
</gene>
<evidence type="ECO:0000256" key="1">
    <source>
        <dbReference type="ARBA" id="ARBA00022448"/>
    </source>
</evidence>
<dbReference type="InterPro" id="IPR003439">
    <property type="entry name" value="ABC_transporter-like_ATP-bd"/>
</dbReference>
<evidence type="ECO:0000313" key="5">
    <source>
        <dbReference type="EMBL" id="MFC5286479.1"/>
    </source>
</evidence>
<dbReference type="RefSeq" id="WP_378244447.1">
    <property type="nucleotide sequence ID" value="NZ_JBHSKF010000002.1"/>
</dbReference>
<dbReference type="EMBL" id="JBHSKF010000002">
    <property type="protein sequence ID" value="MFC5286479.1"/>
    <property type="molecule type" value="Genomic_DNA"/>
</dbReference>
<protein>
    <submittedName>
        <fullName evidence="5">ABC transporter ATP-binding protein</fullName>
    </submittedName>
</protein>
<feature type="domain" description="ABC transporter" evidence="4">
    <location>
        <begin position="2"/>
        <end position="203"/>
    </location>
</feature>
<dbReference type="Proteomes" id="UP001596157">
    <property type="component" value="Unassembled WGS sequence"/>
</dbReference>